<evidence type="ECO:0000256" key="1">
    <source>
        <dbReference type="SAM" id="Phobius"/>
    </source>
</evidence>
<comment type="caution">
    <text evidence="2">The sequence shown here is derived from an EMBL/GenBank/DDBJ whole genome shotgun (WGS) entry which is preliminary data.</text>
</comment>
<protein>
    <submittedName>
        <fullName evidence="2">Uncharacterized protein</fullName>
    </submittedName>
</protein>
<reference evidence="2 3" key="1">
    <citation type="submission" date="2024-07" db="EMBL/GenBank/DDBJ databases">
        <title>Section-level genome sequencing and comparative genomics of Aspergillus sections Usti and Cavernicolus.</title>
        <authorList>
            <consortium name="Lawrence Berkeley National Laboratory"/>
            <person name="Nybo J.L."/>
            <person name="Vesth T.C."/>
            <person name="Theobald S."/>
            <person name="Frisvad J.C."/>
            <person name="Larsen T.O."/>
            <person name="Kjaerboelling I."/>
            <person name="Rothschild-Mancinelli K."/>
            <person name="Lyhne E.K."/>
            <person name="Kogle M.E."/>
            <person name="Barry K."/>
            <person name="Clum A."/>
            <person name="Na H."/>
            <person name="Ledsgaard L."/>
            <person name="Lin J."/>
            <person name="Lipzen A."/>
            <person name="Kuo A."/>
            <person name="Riley R."/>
            <person name="Mondo S."/>
            <person name="LaButti K."/>
            <person name="Haridas S."/>
            <person name="Pangalinan J."/>
            <person name="Salamov A.A."/>
            <person name="Simmons B.A."/>
            <person name="Magnuson J.K."/>
            <person name="Chen J."/>
            <person name="Drula E."/>
            <person name="Henrissat B."/>
            <person name="Wiebenga A."/>
            <person name="Lubbers R.J."/>
            <person name="Gomes A.C."/>
            <person name="Macurrencykelacurrency M.R."/>
            <person name="Stajich J."/>
            <person name="Grigoriev I.V."/>
            <person name="Mortensen U.H."/>
            <person name="De vries R.P."/>
            <person name="Baker S.E."/>
            <person name="Andersen M.R."/>
        </authorList>
    </citation>
    <scope>NUCLEOTIDE SEQUENCE [LARGE SCALE GENOMIC DNA]</scope>
    <source>
        <strain evidence="2 3">CBS 756.74</strain>
    </source>
</reference>
<keyword evidence="1" id="KW-0472">Membrane</keyword>
<keyword evidence="1" id="KW-0812">Transmembrane</keyword>
<evidence type="ECO:0000313" key="3">
    <source>
        <dbReference type="Proteomes" id="UP001610444"/>
    </source>
</evidence>
<feature type="transmembrane region" description="Helical" evidence="1">
    <location>
        <begin position="31"/>
        <end position="52"/>
    </location>
</feature>
<sequence>MIPTTEDSGASLGGGGFPLLMICTARGLWRLVMNVLELFYFVYSCITLFSFLHNIKPTSCSYVIYMTHPFFVASE</sequence>
<name>A0ABR4KGA1_9EURO</name>
<dbReference type="EMBL" id="JBFXLR010000018">
    <property type="protein sequence ID" value="KAL2851301.1"/>
    <property type="molecule type" value="Genomic_DNA"/>
</dbReference>
<dbReference type="Proteomes" id="UP001610444">
    <property type="component" value="Unassembled WGS sequence"/>
</dbReference>
<gene>
    <name evidence="2" type="ORF">BJX68DRAFT_70220</name>
</gene>
<dbReference type="GeneID" id="98164801"/>
<proteinExistence type="predicted"/>
<dbReference type="RefSeq" id="XP_070899742.1">
    <property type="nucleotide sequence ID" value="XM_071049637.1"/>
</dbReference>
<keyword evidence="3" id="KW-1185">Reference proteome</keyword>
<evidence type="ECO:0000313" key="2">
    <source>
        <dbReference type="EMBL" id="KAL2851301.1"/>
    </source>
</evidence>
<organism evidence="2 3">
    <name type="scientific">Aspergillus pseudodeflectus</name>
    <dbReference type="NCBI Taxonomy" id="176178"/>
    <lineage>
        <taxon>Eukaryota</taxon>
        <taxon>Fungi</taxon>
        <taxon>Dikarya</taxon>
        <taxon>Ascomycota</taxon>
        <taxon>Pezizomycotina</taxon>
        <taxon>Eurotiomycetes</taxon>
        <taxon>Eurotiomycetidae</taxon>
        <taxon>Eurotiales</taxon>
        <taxon>Aspergillaceae</taxon>
        <taxon>Aspergillus</taxon>
        <taxon>Aspergillus subgen. Nidulantes</taxon>
    </lineage>
</organism>
<keyword evidence="1" id="KW-1133">Transmembrane helix</keyword>
<accession>A0ABR4KGA1</accession>